<keyword evidence="6" id="KW-1185">Reference proteome</keyword>
<reference evidence="5 6" key="1">
    <citation type="submission" date="2024-03" db="EMBL/GenBank/DDBJ databases">
        <title>Novel species of the genus Variovorax.</title>
        <authorList>
            <person name="Liu Q."/>
            <person name="Xin Y.-H."/>
        </authorList>
    </citation>
    <scope>NUCLEOTIDE SEQUENCE [LARGE SCALE GENOMIC DNA]</scope>
    <source>
        <strain evidence="5 6">KACC 18901</strain>
    </source>
</reference>
<accession>A0ABU8XJG3</accession>
<dbReference type="InterPro" id="IPR036388">
    <property type="entry name" value="WH-like_DNA-bd_sf"/>
</dbReference>
<proteinExistence type="predicted"/>
<dbReference type="CDD" id="cd06170">
    <property type="entry name" value="LuxR_C_like"/>
    <property type="match status" value="1"/>
</dbReference>
<protein>
    <submittedName>
        <fullName evidence="5">LuxR C-terminal-related transcriptional regulator</fullName>
    </submittedName>
</protein>
<dbReference type="SUPFAM" id="SSF46894">
    <property type="entry name" value="C-terminal effector domain of the bipartite response regulators"/>
    <property type="match status" value="1"/>
</dbReference>
<evidence type="ECO:0000256" key="1">
    <source>
        <dbReference type="ARBA" id="ARBA00023015"/>
    </source>
</evidence>
<sequence length="328" mass="36815">MERSLLLLKLYRAAREMESGAFEENAIGALKNLLVFDSAIWGSGLLRPNGSVAPHIVHLHRQPQEAVQEWAKLNVADPVAAAIMERLGVPIRFHAPTLFAGVESSSMRAYAKRYDRQSYMVCGVNHALQPDFMGWLSLYRSDPDAHFTQAEQRAYGEMMSHLHEAQQINWRIQLHQAASPAACKEAQAITDAWGYMHTPWADVENLFALEWPRLHTGRLPDPLLRALTTEGHYNGRTIIVRSQTTQGLMFVRVRCRTALGELSPREQQIAAAIARGWSAKVVARDWGLSPATVRAHLNHIYDKLGLHTQSELAFLVGIEGQEPPPTRH</sequence>
<organism evidence="5 6">
    <name type="scientific">Variovorax robiniae</name>
    <dbReference type="NCBI Taxonomy" id="1836199"/>
    <lineage>
        <taxon>Bacteria</taxon>
        <taxon>Pseudomonadati</taxon>
        <taxon>Pseudomonadota</taxon>
        <taxon>Betaproteobacteria</taxon>
        <taxon>Burkholderiales</taxon>
        <taxon>Comamonadaceae</taxon>
        <taxon>Variovorax</taxon>
    </lineage>
</organism>
<keyword evidence="1" id="KW-0805">Transcription regulation</keyword>
<comment type="caution">
    <text evidence="5">The sequence shown here is derived from an EMBL/GenBank/DDBJ whole genome shotgun (WGS) entry which is preliminary data.</text>
</comment>
<dbReference type="PROSITE" id="PS00622">
    <property type="entry name" value="HTH_LUXR_1"/>
    <property type="match status" value="1"/>
</dbReference>
<dbReference type="InterPro" id="IPR016032">
    <property type="entry name" value="Sig_transdc_resp-reg_C-effctor"/>
</dbReference>
<keyword evidence="2" id="KW-0238">DNA-binding</keyword>
<evidence type="ECO:0000256" key="3">
    <source>
        <dbReference type="ARBA" id="ARBA00023163"/>
    </source>
</evidence>
<dbReference type="RefSeq" id="WP_340340043.1">
    <property type="nucleotide sequence ID" value="NZ_JBBKZS010000051.1"/>
</dbReference>
<dbReference type="Pfam" id="PF00196">
    <property type="entry name" value="GerE"/>
    <property type="match status" value="1"/>
</dbReference>
<evidence type="ECO:0000313" key="6">
    <source>
        <dbReference type="Proteomes" id="UP001367030"/>
    </source>
</evidence>
<dbReference type="PROSITE" id="PS50043">
    <property type="entry name" value="HTH_LUXR_2"/>
    <property type="match status" value="1"/>
</dbReference>
<name>A0ABU8XJG3_9BURK</name>
<dbReference type="PRINTS" id="PR00038">
    <property type="entry name" value="HTHLUXR"/>
</dbReference>
<dbReference type="PANTHER" id="PTHR44688">
    <property type="entry name" value="DNA-BINDING TRANSCRIPTIONAL ACTIVATOR DEVR_DOSR"/>
    <property type="match status" value="1"/>
</dbReference>
<dbReference type="InterPro" id="IPR000792">
    <property type="entry name" value="Tscrpt_reg_LuxR_C"/>
</dbReference>
<dbReference type="Proteomes" id="UP001367030">
    <property type="component" value="Unassembled WGS sequence"/>
</dbReference>
<dbReference type="SMART" id="SM00421">
    <property type="entry name" value="HTH_LUXR"/>
    <property type="match status" value="1"/>
</dbReference>
<feature type="domain" description="HTH luxR-type" evidence="4">
    <location>
        <begin position="255"/>
        <end position="320"/>
    </location>
</feature>
<keyword evidence="3" id="KW-0804">Transcription</keyword>
<dbReference type="EMBL" id="JBBKZS010000051">
    <property type="protein sequence ID" value="MEJ8860012.1"/>
    <property type="molecule type" value="Genomic_DNA"/>
</dbReference>
<dbReference type="PANTHER" id="PTHR44688:SF16">
    <property type="entry name" value="DNA-BINDING TRANSCRIPTIONAL ACTIVATOR DEVR_DOSR"/>
    <property type="match status" value="1"/>
</dbReference>
<evidence type="ECO:0000256" key="2">
    <source>
        <dbReference type="ARBA" id="ARBA00023125"/>
    </source>
</evidence>
<evidence type="ECO:0000313" key="5">
    <source>
        <dbReference type="EMBL" id="MEJ8860012.1"/>
    </source>
</evidence>
<gene>
    <name evidence="5" type="ORF">WKW79_36110</name>
</gene>
<dbReference type="Gene3D" id="1.10.10.10">
    <property type="entry name" value="Winged helix-like DNA-binding domain superfamily/Winged helix DNA-binding domain"/>
    <property type="match status" value="1"/>
</dbReference>
<evidence type="ECO:0000259" key="4">
    <source>
        <dbReference type="PROSITE" id="PS50043"/>
    </source>
</evidence>